<keyword evidence="4" id="KW-1185">Reference proteome</keyword>
<keyword evidence="1" id="KW-0472">Membrane</keyword>
<dbReference type="SUPFAM" id="SSF52047">
    <property type="entry name" value="RNI-like"/>
    <property type="match status" value="1"/>
</dbReference>
<dbReference type="STRING" id="388280.SAMN04488057_10884"/>
<evidence type="ECO:0000313" key="3">
    <source>
        <dbReference type="EMBL" id="SHN15011.1"/>
    </source>
</evidence>
<keyword evidence="1" id="KW-0812">Transmembrane</keyword>
<name>A0A1M7PDL4_9BACT</name>
<dbReference type="OrthoDB" id="713772at2"/>
<proteinExistence type="predicted"/>
<dbReference type="Proteomes" id="UP000184513">
    <property type="component" value="Unassembled WGS sequence"/>
</dbReference>
<feature type="transmembrane region" description="Helical" evidence="1">
    <location>
        <begin position="151"/>
        <end position="168"/>
    </location>
</feature>
<evidence type="ECO:0000256" key="1">
    <source>
        <dbReference type="SAM" id="Phobius"/>
    </source>
</evidence>
<sequence>MHEYNPPSQARRRSKFAKTGLLSLPIAVYLTLLLLPAETATQSAVLVFLGRFHPLILHFPIVLILLTTAFVLLGRLNPLFEKPIIIRSLFGSTVFFTLVAILAGYLLYISDAYSGALARNHFYGALLTGGAITVCFLLYEWAKSKNKANGPVFFSFLALTNLSLAYTSHMGGSLTHGEDYLSEPLAGIFPAEIEQKDPEEMLLYADIVATVLESKCVNCHNENKSKGDLLLDSYEALLSEGKSGKQAVVPGNPDESELMVRVRLPEGHDDRMPPEGKPGLTAEEHELLALWIANGADPQVKKGEVDDANMQASLEQMMPAILRAQYKILEDKAAFEAAQQALETIATGQGVSIAPDKQMNNKYFGLKMKFPPAPFGTEQLKAYTAYFPYFSKVSLASTDIVDDDLFYLGKMTELRELVLQKTALTGEGLPYLKDLPHLETLNLSFTPLEDAHLLHLLSYQNLKKVYLFGTPLKQEIVEAFRKHKPDIAVIMEEGPYY</sequence>
<dbReference type="EMBL" id="FRCY01000008">
    <property type="protein sequence ID" value="SHN15011.1"/>
    <property type="molecule type" value="Genomic_DNA"/>
</dbReference>
<evidence type="ECO:0000259" key="2">
    <source>
        <dbReference type="Pfam" id="PF07635"/>
    </source>
</evidence>
<gene>
    <name evidence="3" type="ORF">SAMN04488057_10884</name>
</gene>
<dbReference type="Gene3D" id="3.80.10.10">
    <property type="entry name" value="Ribonuclease Inhibitor"/>
    <property type="match status" value="1"/>
</dbReference>
<dbReference type="PANTHER" id="PTHR35889">
    <property type="entry name" value="CYCLOINULO-OLIGOSACCHARIDE FRUCTANOTRANSFERASE-RELATED"/>
    <property type="match status" value="1"/>
</dbReference>
<dbReference type="InterPro" id="IPR011429">
    <property type="entry name" value="Cyt_c_Planctomycete-type"/>
</dbReference>
<dbReference type="PANTHER" id="PTHR35889:SF3">
    <property type="entry name" value="F-BOX DOMAIN-CONTAINING PROTEIN"/>
    <property type="match status" value="1"/>
</dbReference>
<dbReference type="InterPro" id="IPR032675">
    <property type="entry name" value="LRR_dom_sf"/>
</dbReference>
<dbReference type="RefSeq" id="WP_143156043.1">
    <property type="nucleotide sequence ID" value="NZ_FRCY01000008.1"/>
</dbReference>
<dbReference type="Pfam" id="PF07635">
    <property type="entry name" value="PSCyt1"/>
    <property type="match status" value="1"/>
</dbReference>
<organism evidence="3 4">
    <name type="scientific">Cyclobacterium lianum</name>
    <dbReference type="NCBI Taxonomy" id="388280"/>
    <lineage>
        <taxon>Bacteria</taxon>
        <taxon>Pseudomonadati</taxon>
        <taxon>Bacteroidota</taxon>
        <taxon>Cytophagia</taxon>
        <taxon>Cytophagales</taxon>
        <taxon>Cyclobacteriaceae</taxon>
        <taxon>Cyclobacterium</taxon>
    </lineage>
</organism>
<protein>
    <submittedName>
        <fullName evidence="3">Planctomycete cytochrome C</fullName>
    </submittedName>
</protein>
<feature type="transmembrane region" description="Helical" evidence="1">
    <location>
        <begin position="85"/>
        <end position="109"/>
    </location>
</feature>
<feature type="transmembrane region" description="Helical" evidence="1">
    <location>
        <begin position="121"/>
        <end position="139"/>
    </location>
</feature>
<feature type="domain" description="Cytochrome C Planctomycete-type" evidence="2">
    <location>
        <begin position="216"/>
        <end position="276"/>
    </location>
</feature>
<dbReference type="AlphaFoldDB" id="A0A1M7PDL4"/>
<keyword evidence="1" id="KW-1133">Transmembrane helix</keyword>
<accession>A0A1M7PDL4</accession>
<evidence type="ECO:0000313" key="4">
    <source>
        <dbReference type="Proteomes" id="UP000184513"/>
    </source>
</evidence>
<reference evidence="3 4" key="1">
    <citation type="submission" date="2016-11" db="EMBL/GenBank/DDBJ databases">
        <authorList>
            <person name="Jaros S."/>
            <person name="Januszkiewicz K."/>
            <person name="Wedrychowicz H."/>
        </authorList>
    </citation>
    <scope>NUCLEOTIDE SEQUENCE [LARGE SCALE GENOMIC DNA]</scope>
    <source>
        <strain evidence="3 4">CGMCC 1.6102</strain>
    </source>
</reference>
<feature type="transmembrane region" description="Helical" evidence="1">
    <location>
        <begin position="55"/>
        <end position="73"/>
    </location>
</feature>